<dbReference type="AlphaFoldDB" id="A0A7R8YPZ2"/>
<dbReference type="NCBIfam" id="TIGR00231">
    <property type="entry name" value="small_GTP"/>
    <property type="match status" value="1"/>
</dbReference>
<dbReference type="GO" id="GO:0005525">
    <property type="term" value="F:GTP binding"/>
    <property type="evidence" value="ECO:0007669"/>
    <property type="project" value="UniProtKB-KW"/>
</dbReference>
<dbReference type="FunCoup" id="A0A7R8YPZ2">
    <property type="interactions" value="32"/>
</dbReference>
<keyword evidence="4" id="KW-1185">Reference proteome</keyword>
<protein>
    <recommendedName>
        <fullName evidence="5">Ras-related protein Rab-34</fullName>
    </recommendedName>
</protein>
<dbReference type="PROSITE" id="PS51420">
    <property type="entry name" value="RHO"/>
    <property type="match status" value="1"/>
</dbReference>
<dbReference type="Gene3D" id="3.40.50.300">
    <property type="entry name" value="P-loop containing nucleotide triphosphate hydrolases"/>
    <property type="match status" value="1"/>
</dbReference>
<dbReference type="InterPro" id="IPR027417">
    <property type="entry name" value="P-loop_NTPase"/>
</dbReference>
<reference evidence="3 4" key="1">
    <citation type="submission" date="2020-11" db="EMBL/GenBank/DDBJ databases">
        <authorList>
            <person name="Wallbank WR R."/>
            <person name="Pardo Diaz C."/>
            <person name="Kozak K."/>
            <person name="Martin S."/>
            <person name="Jiggins C."/>
            <person name="Moest M."/>
            <person name="Warren A I."/>
            <person name="Generalovic N T."/>
            <person name="Byers J.R.P. K."/>
            <person name="Montejo-Kovacevich G."/>
            <person name="Yen C E."/>
        </authorList>
    </citation>
    <scope>NUCLEOTIDE SEQUENCE [LARGE SCALE GENOMIC DNA]</scope>
</reference>
<evidence type="ECO:0000313" key="4">
    <source>
        <dbReference type="Proteomes" id="UP000594454"/>
    </source>
</evidence>
<dbReference type="InterPro" id="IPR050227">
    <property type="entry name" value="Rab"/>
</dbReference>
<dbReference type="Pfam" id="PF00071">
    <property type="entry name" value="Ras"/>
    <property type="match status" value="1"/>
</dbReference>
<dbReference type="EMBL" id="LR899010">
    <property type="protein sequence ID" value="CAD7080836.1"/>
    <property type="molecule type" value="Genomic_DNA"/>
</dbReference>
<keyword evidence="1" id="KW-0547">Nucleotide-binding</keyword>
<dbReference type="OrthoDB" id="413584at2759"/>
<dbReference type="PROSITE" id="PS51419">
    <property type="entry name" value="RAB"/>
    <property type="match status" value="1"/>
</dbReference>
<dbReference type="SMART" id="SM00174">
    <property type="entry name" value="RHO"/>
    <property type="match status" value="1"/>
</dbReference>
<evidence type="ECO:0000313" key="3">
    <source>
        <dbReference type="EMBL" id="CAD7080836.1"/>
    </source>
</evidence>
<dbReference type="SMART" id="SM00176">
    <property type="entry name" value="RAN"/>
    <property type="match status" value="1"/>
</dbReference>
<organism evidence="3 4">
    <name type="scientific">Hermetia illucens</name>
    <name type="common">Black soldier fly</name>
    <dbReference type="NCBI Taxonomy" id="343691"/>
    <lineage>
        <taxon>Eukaryota</taxon>
        <taxon>Metazoa</taxon>
        <taxon>Ecdysozoa</taxon>
        <taxon>Arthropoda</taxon>
        <taxon>Hexapoda</taxon>
        <taxon>Insecta</taxon>
        <taxon>Pterygota</taxon>
        <taxon>Neoptera</taxon>
        <taxon>Endopterygota</taxon>
        <taxon>Diptera</taxon>
        <taxon>Brachycera</taxon>
        <taxon>Stratiomyomorpha</taxon>
        <taxon>Stratiomyidae</taxon>
        <taxon>Hermetiinae</taxon>
        <taxon>Hermetia</taxon>
    </lineage>
</organism>
<dbReference type="SMART" id="SM00173">
    <property type="entry name" value="RAS"/>
    <property type="match status" value="1"/>
</dbReference>
<dbReference type="PANTHER" id="PTHR47977">
    <property type="entry name" value="RAS-RELATED PROTEIN RAB"/>
    <property type="match status" value="1"/>
</dbReference>
<dbReference type="Proteomes" id="UP000594454">
    <property type="component" value="Chromosome 2"/>
</dbReference>
<evidence type="ECO:0000256" key="2">
    <source>
        <dbReference type="ARBA" id="ARBA00023134"/>
    </source>
</evidence>
<evidence type="ECO:0000256" key="1">
    <source>
        <dbReference type="ARBA" id="ARBA00022741"/>
    </source>
</evidence>
<dbReference type="PROSITE" id="PS51421">
    <property type="entry name" value="RAS"/>
    <property type="match status" value="1"/>
</dbReference>
<dbReference type="InterPro" id="IPR001806">
    <property type="entry name" value="Small_GTPase"/>
</dbReference>
<accession>A0A7R8YPZ2</accession>
<gene>
    <name evidence="3" type="ORF">HERILL_LOCUS3972</name>
</gene>
<dbReference type="PRINTS" id="PR00449">
    <property type="entry name" value="RASTRNSFRMNG"/>
</dbReference>
<name>A0A7R8YPZ2_HERIL</name>
<dbReference type="SUPFAM" id="SSF52540">
    <property type="entry name" value="P-loop containing nucleoside triphosphate hydrolases"/>
    <property type="match status" value="1"/>
</dbReference>
<dbReference type="SMART" id="SM00175">
    <property type="entry name" value="RAB"/>
    <property type="match status" value="1"/>
</dbReference>
<dbReference type="FunFam" id="3.40.50.300:FF:001447">
    <property type="entry name" value="Ras-related protein Rab-1B"/>
    <property type="match status" value="1"/>
</dbReference>
<dbReference type="InterPro" id="IPR005225">
    <property type="entry name" value="Small_GTP-bd"/>
</dbReference>
<evidence type="ECO:0008006" key="5">
    <source>
        <dbReference type="Google" id="ProtNLM"/>
    </source>
</evidence>
<keyword evidence="2" id="KW-0342">GTP-binding</keyword>
<dbReference type="InParanoid" id="A0A7R8YPZ2"/>
<proteinExistence type="predicted"/>
<dbReference type="GO" id="GO:0003924">
    <property type="term" value="F:GTPase activity"/>
    <property type="evidence" value="ECO:0007669"/>
    <property type="project" value="InterPro"/>
</dbReference>
<sequence>MHNRVIDSFPPPYHKEVTPYSQDNFSDEVLKGYHRKVVSNFQNVCKVIVVGDVSVGKTALVNRFSYNTFDDESRATIGVDFEIANFSVMEEMILLCSSWDTAGQERFKCIAHAYYRNANVILIVFDLNNLETLRNVPEWLASTLKVNSRTPLIFLVGTKCDALDLEELALVEQIAMDLATNVNAEYWSVSAKTGFSVVELFHRMVALAFDDAIKQCLVECMSRKSLTSSSLKLTKVTTEEDSASKCTMCYPC</sequence>